<evidence type="ECO:0000259" key="2">
    <source>
        <dbReference type="Pfam" id="PF07944"/>
    </source>
</evidence>
<sequence>MTNVCLQSFWRGMRGALALVLLGPAARAALPAPPLAPLAYQELAPGAIRPDGWLRRQLEIMRDHTTGHLDETYPKLRDDNGWLGGASDVGEETPYWLDGALPVAHLLHDKALLAKVQRYVDWSLAHQRPSGYFGPLTKAERAGGAPVAAGPQGEDWWPRMVLLKVLQQHYQATHDARVLPFMTRYFQYQLQNLKATPLGKWSEWSTTRGGDNLLVVYWLYRQTGAPFLLELGELLYQQTTPWTAYLGGRDWVMDAAANQTGAHWMDRHGVNVAMGLKLPAVYAQAHPADPQYHQALRTGWHDLMTLHGLPHGMFSADEDLHGNLPTQGTELCAIVETMFSLEQAAALTGETAYLDALERIAYNALPAQTTDDYTDRQYFQVANQVQVARGVSDFTLPFERGMNNVFGPYAGYTCCTANMHQGWAKFATHLWYATPAQGVAALEYAPNTLTTTVNGTVPVTIREETAYPFGDRVDFVVELKKPTAFPLALRLPAWCTEATVLLNGQPLRTDRGGQIITVARTWRPHDRLTLRLPMAVRTSNWARNSRTLERGPLVYALKIQEQWQESSLPEEGRYFTIQPQSPWNYGLPKAVIDDPVGRTTVAAKPLAASAPGFYWNAANAPVVLTTTGRRIPAWQLNAGVAPQPVTPRDGVYKGPVDAATETLTFLPYGCTKLRVVALPVVP</sequence>
<evidence type="ECO:0000313" key="5">
    <source>
        <dbReference type="Proteomes" id="UP000177506"/>
    </source>
</evidence>
<dbReference type="Proteomes" id="UP000177506">
    <property type="component" value="Unassembled WGS sequence"/>
</dbReference>
<dbReference type="PANTHER" id="PTHR31151:SF0">
    <property type="entry name" value="PROLINE-TRNA LIGASE (DUF1680)"/>
    <property type="match status" value="1"/>
</dbReference>
<dbReference type="Pfam" id="PF07944">
    <property type="entry name" value="Beta-AFase-like_GH127_cat"/>
    <property type="match status" value="1"/>
</dbReference>
<dbReference type="SUPFAM" id="SSF48208">
    <property type="entry name" value="Six-hairpin glycosidases"/>
    <property type="match status" value="1"/>
</dbReference>
<dbReference type="InterPro" id="IPR049046">
    <property type="entry name" value="Beta-AFase-like_GH127_middle"/>
</dbReference>
<keyword evidence="1" id="KW-0732">Signal</keyword>
<dbReference type="AlphaFoldDB" id="A0A1G1SR38"/>
<name>A0A1G1SR38_9BACT</name>
<dbReference type="GO" id="GO:0005975">
    <property type="term" value="P:carbohydrate metabolic process"/>
    <property type="evidence" value="ECO:0007669"/>
    <property type="project" value="InterPro"/>
</dbReference>
<dbReference type="Pfam" id="PF20736">
    <property type="entry name" value="Glyco_hydro127M"/>
    <property type="match status" value="1"/>
</dbReference>
<accession>A0A1G1SR38</accession>
<dbReference type="RefSeq" id="WP_070747597.1">
    <property type="nucleotide sequence ID" value="NZ_MDZA01000455.1"/>
</dbReference>
<gene>
    <name evidence="4" type="ORF">BEN49_16025</name>
</gene>
<reference evidence="4 5" key="1">
    <citation type="submission" date="2016-08" db="EMBL/GenBank/DDBJ databases">
        <title>Hymenobacter coccineus sp. nov., Hymenobacter lapidarius sp. nov. and Hymenobacter glacialis sp. nov., isolated from Antarctic soil.</title>
        <authorList>
            <person name="Sedlacek I."/>
            <person name="Kralova S."/>
            <person name="Kyrova K."/>
            <person name="Maslanova I."/>
            <person name="Stankova E."/>
            <person name="Vrbovska V."/>
            <person name="Nemec M."/>
            <person name="Bartak M."/>
            <person name="Svec P."/>
            <person name="Busse H.-J."/>
            <person name="Pantucek R."/>
        </authorList>
    </citation>
    <scope>NUCLEOTIDE SEQUENCE [LARGE SCALE GENOMIC DNA]</scope>
    <source>
        <strain evidence="4 5">CCM 8649</strain>
    </source>
</reference>
<dbReference type="EMBL" id="MDZA01000455">
    <property type="protein sequence ID" value="OGX81096.1"/>
    <property type="molecule type" value="Genomic_DNA"/>
</dbReference>
<protein>
    <recommendedName>
        <fullName evidence="6">DUF1680 family protein</fullName>
    </recommendedName>
</protein>
<comment type="caution">
    <text evidence="4">The sequence shown here is derived from an EMBL/GenBank/DDBJ whole genome shotgun (WGS) entry which is preliminary data.</text>
</comment>
<feature type="chain" id="PRO_5009578232" description="DUF1680 family protein" evidence="1">
    <location>
        <begin position="29"/>
        <end position="682"/>
    </location>
</feature>
<evidence type="ECO:0000256" key="1">
    <source>
        <dbReference type="SAM" id="SignalP"/>
    </source>
</evidence>
<proteinExistence type="predicted"/>
<evidence type="ECO:0000259" key="3">
    <source>
        <dbReference type="Pfam" id="PF20736"/>
    </source>
</evidence>
<dbReference type="PANTHER" id="PTHR31151">
    <property type="entry name" value="PROLINE-TRNA LIGASE (DUF1680)"/>
    <property type="match status" value="1"/>
</dbReference>
<organism evidence="4 5">
    <name type="scientific">Hymenobacter coccineus</name>
    <dbReference type="NCBI Taxonomy" id="1908235"/>
    <lineage>
        <taxon>Bacteria</taxon>
        <taxon>Pseudomonadati</taxon>
        <taxon>Bacteroidota</taxon>
        <taxon>Cytophagia</taxon>
        <taxon>Cytophagales</taxon>
        <taxon>Hymenobacteraceae</taxon>
        <taxon>Hymenobacter</taxon>
    </lineage>
</organism>
<keyword evidence="5" id="KW-1185">Reference proteome</keyword>
<dbReference type="InterPro" id="IPR012878">
    <property type="entry name" value="Beta-AFase-like_GH127_cat"/>
</dbReference>
<evidence type="ECO:0008006" key="6">
    <source>
        <dbReference type="Google" id="ProtNLM"/>
    </source>
</evidence>
<feature type="domain" description="Non-reducing end beta-L-arabinofuranosidase-like GH127 middle" evidence="3">
    <location>
        <begin position="443"/>
        <end position="534"/>
    </location>
</feature>
<dbReference type="InterPro" id="IPR008928">
    <property type="entry name" value="6-hairpin_glycosidase_sf"/>
</dbReference>
<feature type="signal peptide" evidence="1">
    <location>
        <begin position="1"/>
        <end position="28"/>
    </location>
</feature>
<evidence type="ECO:0000313" key="4">
    <source>
        <dbReference type="EMBL" id="OGX81096.1"/>
    </source>
</evidence>
<feature type="domain" description="Non-reducing end beta-L-arabinofuranosidase-like GH127 catalytic" evidence="2">
    <location>
        <begin position="90"/>
        <end position="427"/>
    </location>
</feature>